<dbReference type="EMBL" id="HBHK01020935">
    <property type="protein sequence ID" value="CAD9697755.1"/>
    <property type="molecule type" value="Transcribed_RNA"/>
</dbReference>
<protein>
    <submittedName>
        <fullName evidence="2">Uncharacterized protein</fullName>
    </submittedName>
</protein>
<feature type="compositionally biased region" description="Basic and acidic residues" evidence="1">
    <location>
        <begin position="585"/>
        <end position="594"/>
    </location>
</feature>
<feature type="compositionally biased region" description="Polar residues" evidence="1">
    <location>
        <begin position="94"/>
        <end position="103"/>
    </location>
</feature>
<evidence type="ECO:0000313" key="2">
    <source>
        <dbReference type="EMBL" id="CAD9697755.1"/>
    </source>
</evidence>
<gene>
    <name evidence="2" type="ORF">QSP1433_LOCUS13319</name>
</gene>
<evidence type="ECO:0000256" key="1">
    <source>
        <dbReference type="SAM" id="MobiDB-lite"/>
    </source>
</evidence>
<feature type="compositionally biased region" description="Basic and acidic residues" evidence="1">
    <location>
        <begin position="336"/>
        <end position="345"/>
    </location>
</feature>
<proteinExistence type="predicted"/>
<name>A0A7S2SF95_9STRA</name>
<feature type="region of interest" description="Disordered" evidence="1">
    <location>
        <begin position="333"/>
        <end position="454"/>
    </location>
</feature>
<sequence>MADDLFGEDDGDQLLSSQPRSSGTSSSGYSGGYTYPPQPHQAGHSSYGGVQPSQGYGGGSYGYQGQGSSSRLPPSSSQNPASYGGHYDSAAYNRGQTNTQSMPPQHYAHGSGVQGQQSQQAYGNYYGKQPPPGNSQVRSDPARGASHSGNTPARQGHGPANGSHQAAPRPAKTSQQQQQSRSGLTVLINQSRKFWQVFVQWSVLYLVADREKGSRQMRDEMYKILSLVPAADSPSKKEVLFRKIMKTLGKLKFTEIYRKVTSLLLAIFQKVLARMHPGLEKQLPRAGPSEQIHLIQYDRKLRDLLPDPSTNQAFYDVFWKQVMAHMSKLKQQIVKKQHEKEKLRSEQLQQQQRPQGQQKAAGSTKIPPNSGYPHHQQLQQQQQQMYNPQSKAVPTMAPPNSTKQQPYRPPVNTTKTPQQTVKPPIHPTQTGMSSYNKTPYGVSSRQPGSKPYEPPMVVQNVLKVDRMPLPKNMRSPLIDQRVESIVKKKMAHSLKNSAGPSQESMAYLSQALQVLMKDTIFELVGLARHRAEGSEQRNTEPIAVKARNLEHRVQKRRRKDKIKAELWNTEMDLELLFQFMHEKNDKSPKLKRSGETASESNTKKRLYREEKTNEGSVQKRVSLTKQNLWRDYQRNEDHITGSYREHILRAMNNNTDESNVLSSLVSQTKNKSVVVKGCDVKTFLNEFPSGPTTPWNKVLKTGDEDMLTKGLF</sequence>
<feature type="region of interest" description="Disordered" evidence="1">
    <location>
        <begin position="1"/>
        <end position="182"/>
    </location>
</feature>
<reference evidence="2" key="1">
    <citation type="submission" date="2021-01" db="EMBL/GenBank/DDBJ databases">
        <authorList>
            <person name="Corre E."/>
            <person name="Pelletier E."/>
            <person name="Niang G."/>
            <person name="Scheremetjew M."/>
            <person name="Finn R."/>
            <person name="Kale V."/>
            <person name="Holt S."/>
            <person name="Cochrane G."/>
            <person name="Meng A."/>
            <person name="Brown T."/>
            <person name="Cohen L."/>
        </authorList>
    </citation>
    <scope>NUCLEOTIDE SEQUENCE</scope>
    <source>
        <strain evidence="2">NY070348D</strain>
    </source>
</reference>
<feature type="compositionally biased region" description="Low complexity" evidence="1">
    <location>
        <begin position="16"/>
        <end position="35"/>
    </location>
</feature>
<feature type="compositionally biased region" description="Polar residues" evidence="1">
    <location>
        <begin position="427"/>
        <end position="447"/>
    </location>
</feature>
<dbReference type="AlphaFoldDB" id="A0A7S2SF95"/>
<feature type="compositionally biased region" description="Low complexity" evidence="1">
    <location>
        <begin position="410"/>
        <end position="423"/>
    </location>
</feature>
<feature type="compositionally biased region" description="Low complexity" evidence="1">
    <location>
        <begin position="45"/>
        <end position="54"/>
    </location>
</feature>
<feature type="compositionally biased region" description="Acidic residues" evidence="1">
    <location>
        <begin position="1"/>
        <end position="12"/>
    </location>
</feature>
<accession>A0A7S2SF95</accession>
<feature type="compositionally biased region" description="Polar residues" evidence="1">
    <location>
        <begin position="172"/>
        <end position="182"/>
    </location>
</feature>
<feature type="compositionally biased region" description="Gly residues" evidence="1">
    <location>
        <begin position="55"/>
        <end position="65"/>
    </location>
</feature>
<organism evidence="2">
    <name type="scientific">Mucochytrium quahogii</name>
    <dbReference type="NCBI Taxonomy" id="96639"/>
    <lineage>
        <taxon>Eukaryota</taxon>
        <taxon>Sar</taxon>
        <taxon>Stramenopiles</taxon>
        <taxon>Bigyra</taxon>
        <taxon>Labyrinthulomycetes</taxon>
        <taxon>Thraustochytrida</taxon>
        <taxon>Thraustochytriidae</taxon>
        <taxon>Mucochytrium</taxon>
    </lineage>
</organism>
<feature type="compositionally biased region" description="Low complexity" evidence="1">
    <location>
        <begin position="66"/>
        <end position="77"/>
    </location>
</feature>
<feature type="region of interest" description="Disordered" evidence="1">
    <location>
        <begin position="585"/>
        <end position="619"/>
    </location>
</feature>
<feature type="compositionally biased region" description="Polar residues" evidence="1">
    <location>
        <begin position="385"/>
        <end position="405"/>
    </location>
</feature>
<feature type="compositionally biased region" description="Low complexity" evidence="1">
    <location>
        <begin position="347"/>
        <end position="358"/>
    </location>
</feature>
<feature type="compositionally biased region" description="Low complexity" evidence="1">
    <location>
        <begin position="110"/>
        <end position="127"/>
    </location>
</feature>